<keyword evidence="6" id="KW-0206">Cytoskeleton</keyword>
<feature type="coiled-coil region" evidence="7">
    <location>
        <begin position="488"/>
        <end position="671"/>
    </location>
</feature>
<comment type="caution">
    <text evidence="10">The sequence shown here is derived from an EMBL/GenBank/DDBJ whole genome shotgun (WGS) entry which is preliminary data.</text>
</comment>
<dbReference type="Gene3D" id="1.20.5.1700">
    <property type="match status" value="1"/>
</dbReference>
<keyword evidence="11" id="KW-1185">Reference proteome</keyword>
<feature type="region of interest" description="Disordered" evidence="8">
    <location>
        <begin position="146"/>
        <end position="183"/>
    </location>
</feature>
<dbReference type="FunFam" id="1.20.5.1700:FF:000001">
    <property type="entry name" value="Transforming acidic coiled-coil-containing protein 1 isoform 2"/>
    <property type="match status" value="1"/>
</dbReference>
<keyword evidence="4" id="KW-0597">Phosphoprotein</keyword>
<evidence type="ECO:0000256" key="6">
    <source>
        <dbReference type="ARBA" id="ARBA00023212"/>
    </source>
</evidence>
<feature type="compositionally biased region" description="Polar residues" evidence="8">
    <location>
        <begin position="231"/>
        <end position="247"/>
    </location>
</feature>
<evidence type="ECO:0000256" key="3">
    <source>
        <dbReference type="ARBA" id="ARBA00022490"/>
    </source>
</evidence>
<feature type="compositionally biased region" description="Pro residues" evidence="8">
    <location>
        <begin position="1"/>
        <end position="10"/>
    </location>
</feature>
<gene>
    <name evidence="10" type="ORF">BCR33DRAFT_719211</name>
</gene>
<dbReference type="GO" id="GO:0007052">
    <property type="term" value="P:mitotic spindle organization"/>
    <property type="evidence" value="ECO:0007669"/>
    <property type="project" value="InterPro"/>
</dbReference>
<protein>
    <recommendedName>
        <fullName evidence="9">Transforming acidic coiled-coil-containing protein C-terminal domain-containing protein</fullName>
    </recommendedName>
</protein>
<organism evidence="10 11">
    <name type="scientific">Rhizoclosmatium globosum</name>
    <dbReference type="NCBI Taxonomy" id="329046"/>
    <lineage>
        <taxon>Eukaryota</taxon>
        <taxon>Fungi</taxon>
        <taxon>Fungi incertae sedis</taxon>
        <taxon>Chytridiomycota</taxon>
        <taxon>Chytridiomycota incertae sedis</taxon>
        <taxon>Chytridiomycetes</taxon>
        <taxon>Chytridiales</taxon>
        <taxon>Chytriomycetaceae</taxon>
        <taxon>Rhizoclosmatium</taxon>
    </lineage>
</organism>
<name>A0A1Y2C2X5_9FUNG</name>
<evidence type="ECO:0000256" key="5">
    <source>
        <dbReference type="ARBA" id="ARBA00023054"/>
    </source>
</evidence>
<dbReference type="Gene3D" id="1.20.5.340">
    <property type="match status" value="1"/>
</dbReference>
<evidence type="ECO:0000256" key="8">
    <source>
        <dbReference type="SAM" id="MobiDB-lite"/>
    </source>
</evidence>
<feature type="compositionally biased region" description="Low complexity" evidence="8">
    <location>
        <begin position="288"/>
        <end position="315"/>
    </location>
</feature>
<dbReference type="InterPro" id="IPR039915">
    <property type="entry name" value="TACC"/>
</dbReference>
<dbReference type="EMBL" id="MCGO01000034">
    <property type="protein sequence ID" value="ORY40665.1"/>
    <property type="molecule type" value="Genomic_DNA"/>
</dbReference>
<comment type="subcellular location">
    <subcellularLocation>
        <location evidence="1">Cytoplasm</location>
        <location evidence="1">Cytoskeleton</location>
    </subcellularLocation>
</comment>
<dbReference type="GO" id="GO:0005737">
    <property type="term" value="C:cytoplasm"/>
    <property type="evidence" value="ECO:0007669"/>
    <property type="project" value="TreeGrafter"/>
</dbReference>
<dbReference type="Pfam" id="PF05010">
    <property type="entry name" value="TACC_C"/>
    <property type="match status" value="1"/>
</dbReference>
<comment type="similarity">
    <text evidence="2">Belongs to the TACC family.</text>
</comment>
<feature type="compositionally biased region" description="Low complexity" evidence="8">
    <location>
        <begin position="350"/>
        <end position="365"/>
    </location>
</feature>
<dbReference type="STRING" id="329046.A0A1Y2C2X5"/>
<dbReference type="GO" id="GO:0005856">
    <property type="term" value="C:cytoskeleton"/>
    <property type="evidence" value="ECO:0007669"/>
    <property type="project" value="UniProtKB-SubCell"/>
</dbReference>
<feature type="compositionally biased region" description="Low complexity" evidence="8">
    <location>
        <begin position="52"/>
        <end position="79"/>
    </location>
</feature>
<evidence type="ECO:0000256" key="1">
    <source>
        <dbReference type="ARBA" id="ARBA00004245"/>
    </source>
</evidence>
<reference evidence="10 11" key="1">
    <citation type="submission" date="2016-07" db="EMBL/GenBank/DDBJ databases">
        <title>Pervasive Adenine N6-methylation of Active Genes in Fungi.</title>
        <authorList>
            <consortium name="DOE Joint Genome Institute"/>
            <person name="Mondo S.J."/>
            <person name="Dannebaum R.O."/>
            <person name="Kuo R.C."/>
            <person name="Labutti K."/>
            <person name="Haridas S."/>
            <person name="Kuo A."/>
            <person name="Salamov A."/>
            <person name="Ahrendt S.R."/>
            <person name="Lipzen A."/>
            <person name="Sullivan W."/>
            <person name="Andreopoulos W.B."/>
            <person name="Clum A."/>
            <person name="Lindquist E."/>
            <person name="Daum C."/>
            <person name="Ramamoorthy G.K."/>
            <person name="Gryganskyi A."/>
            <person name="Culley D."/>
            <person name="Magnuson J.K."/>
            <person name="James T.Y."/>
            <person name="O'Malley M.A."/>
            <person name="Stajich J.E."/>
            <person name="Spatafora J.W."/>
            <person name="Visel A."/>
            <person name="Grigoriev I.V."/>
        </authorList>
    </citation>
    <scope>NUCLEOTIDE SEQUENCE [LARGE SCALE GENOMIC DNA]</scope>
    <source>
        <strain evidence="10 11">JEL800</strain>
    </source>
</reference>
<keyword evidence="3" id="KW-0963">Cytoplasm</keyword>
<accession>A0A1Y2C2X5</accession>
<feature type="region of interest" description="Disordered" evidence="8">
    <location>
        <begin position="329"/>
        <end position="422"/>
    </location>
</feature>
<evidence type="ECO:0000256" key="7">
    <source>
        <dbReference type="SAM" id="Coils"/>
    </source>
</evidence>
<evidence type="ECO:0000313" key="10">
    <source>
        <dbReference type="EMBL" id="ORY40665.1"/>
    </source>
</evidence>
<sequence length="676" mass="73075">MDQAAPPPSSPSRFPLSSRSKTPLIFETPKKHRIVESIVSIGPGSGSGSGSGLSEASTTSTSTSSSSTTSTGSASSSSPFWNRVFPWTTSLAPSLNPMNPMNPIQQSQQSPVKAAFLKAESEARVVGVQSKNLRRAQSALLFSPARSSALSLSSYSNSKDEEDDKESVEKVPRPHSVLSAKPPPGFLDFWGLPSATASAASSTTSTTAISHIPVAAEPPSTPPPPSSSSSVTQQHNDRSPSIATTAAQDPDEFFSPRNSPTGSFTTDFLNIHDTNKPNPLFTTTETPSRSSIDTSSLTQSILSSDSESNYNNNNTNTLDSPFLVSASPFSSSTSSSSFSPHPSIHHHPPSDSLFSPSPSSSSVSSWTGTPAAGAKNPPILSGPAPAREEPLLKLDSPMPQSDRVPGATPTSKARYSHGHEHGHVSMRRLSASDLNGNVGGSKQAPTSTMLDLHSIFSTPNSAPKYSERDVALIRNELTIKFEKDFELAQLELQELDTKRREAVKAREEMEGTLKEWEEFMKTLIAKKEQDEAIAAHATSTLRATLTTLEKQHADLQKEHADLQSRHRQLRLDIQDEQDRVAQAQKSKQDAEAEIKSWQDKYEALKQHAEEKLESANVEIAKVRTHHSAELAALKVKLTRVELHAQALERSVESKERENAELTRICDDLLVQIEGRG</sequence>
<feature type="compositionally biased region" description="Low complexity" evidence="8">
    <location>
        <begin position="329"/>
        <end position="342"/>
    </location>
</feature>
<evidence type="ECO:0000256" key="2">
    <source>
        <dbReference type="ARBA" id="ARBA00009423"/>
    </source>
</evidence>
<keyword evidence="5 7" id="KW-0175">Coiled coil</keyword>
<feature type="compositionally biased region" description="Polar residues" evidence="8">
    <location>
        <begin position="276"/>
        <end position="287"/>
    </location>
</feature>
<dbReference type="PANTHER" id="PTHR13924">
    <property type="entry name" value="TRANSFORMING ACIDIC COILED-COIL CONTAINING PROTEIN 1/2"/>
    <property type="match status" value="1"/>
</dbReference>
<proteinExistence type="inferred from homology"/>
<evidence type="ECO:0000259" key="9">
    <source>
        <dbReference type="Pfam" id="PF05010"/>
    </source>
</evidence>
<dbReference type="Proteomes" id="UP000193642">
    <property type="component" value="Unassembled WGS sequence"/>
</dbReference>
<dbReference type="InterPro" id="IPR007707">
    <property type="entry name" value="TACC_C"/>
</dbReference>
<feature type="region of interest" description="Disordered" evidence="8">
    <location>
        <begin position="214"/>
        <end position="315"/>
    </location>
</feature>
<feature type="compositionally biased region" description="Polar residues" evidence="8">
    <location>
        <begin position="256"/>
        <end position="268"/>
    </location>
</feature>
<feature type="domain" description="Transforming acidic coiled-coil-containing protein C-terminal" evidence="9">
    <location>
        <begin position="479"/>
        <end position="668"/>
    </location>
</feature>
<evidence type="ECO:0000313" key="11">
    <source>
        <dbReference type="Proteomes" id="UP000193642"/>
    </source>
</evidence>
<dbReference type="AlphaFoldDB" id="A0A1Y2C2X5"/>
<feature type="compositionally biased region" description="Low complexity" evidence="8">
    <location>
        <begin position="11"/>
        <end position="20"/>
    </location>
</feature>
<dbReference type="PANTHER" id="PTHR13924:SF10">
    <property type="entry name" value="TRANSFORMING ACIDIC COILED-COIL PROTEIN, ISOFORM K"/>
    <property type="match status" value="1"/>
</dbReference>
<feature type="compositionally biased region" description="Low complexity" evidence="8">
    <location>
        <begin position="146"/>
        <end position="157"/>
    </location>
</feature>
<evidence type="ECO:0000256" key="4">
    <source>
        <dbReference type="ARBA" id="ARBA00022553"/>
    </source>
</evidence>
<dbReference type="OrthoDB" id="10255048at2759"/>
<feature type="region of interest" description="Disordered" evidence="8">
    <location>
        <begin position="1"/>
        <end position="81"/>
    </location>
</feature>